<sequence>MLIILVEMNKRPRLHTIILMRSRSQVGKARHSSNPAPRHARLSHSRLPVSPRDFERVYIKQTSIQTRIPRIKSPTHSH</sequence>
<dbReference type="EMBL" id="JBFXLU010000432">
    <property type="protein sequence ID" value="KAL2826582.1"/>
    <property type="molecule type" value="Genomic_DNA"/>
</dbReference>
<comment type="caution">
    <text evidence="2">The sequence shown here is derived from an EMBL/GenBank/DDBJ whole genome shotgun (WGS) entry which is preliminary data.</text>
</comment>
<evidence type="ECO:0000256" key="1">
    <source>
        <dbReference type="SAM" id="MobiDB-lite"/>
    </source>
</evidence>
<organism evidence="2 3">
    <name type="scientific">Aspergillus pseudoustus</name>
    <dbReference type="NCBI Taxonomy" id="1810923"/>
    <lineage>
        <taxon>Eukaryota</taxon>
        <taxon>Fungi</taxon>
        <taxon>Dikarya</taxon>
        <taxon>Ascomycota</taxon>
        <taxon>Pezizomycotina</taxon>
        <taxon>Eurotiomycetes</taxon>
        <taxon>Eurotiomycetidae</taxon>
        <taxon>Eurotiales</taxon>
        <taxon>Aspergillaceae</taxon>
        <taxon>Aspergillus</taxon>
        <taxon>Aspergillus subgen. Nidulantes</taxon>
    </lineage>
</organism>
<evidence type="ECO:0000313" key="3">
    <source>
        <dbReference type="Proteomes" id="UP001610446"/>
    </source>
</evidence>
<dbReference type="Proteomes" id="UP001610446">
    <property type="component" value="Unassembled WGS sequence"/>
</dbReference>
<evidence type="ECO:0000313" key="2">
    <source>
        <dbReference type="EMBL" id="KAL2826582.1"/>
    </source>
</evidence>
<proteinExistence type="predicted"/>
<gene>
    <name evidence="2" type="ORF">BJY01DRAFT_229611</name>
</gene>
<keyword evidence="3" id="KW-1185">Reference proteome</keyword>
<reference evidence="2 3" key="1">
    <citation type="submission" date="2024-07" db="EMBL/GenBank/DDBJ databases">
        <title>Section-level genome sequencing and comparative genomics of Aspergillus sections Usti and Cavernicolus.</title>
        <authorList>
            <consortium name="Lawrence Berkeley National Laboratory"/>
            <person name="Nybo J.L."/>
            <person name="Vesth T.C."/>
            <person name="Theobald S."/>
            <person name="Frisvad J.C."/>
            <person name="Larsen T.O."/>
            <person name="Kjaerboelling I."/>
            <person name="Rothschild-Mancinelli K."/>
            <person name="Lyhne E.K."/>
            <person name="Kogle M.E."/>
            <person name="Barry K."/>
            <person name="Clum A."/>
            <person name="Na H."/>
            <person name="Ledsgaard L."/>
            <person name="Lin J."/>
            <person name="Lipzen A."/>
            <person name="Kuo A."/>
            <person name="Riley R."/>
            <person name="Mondo S."/>
            <person name="Labutti K."/>
            <person name="Haridas S."/>
            <person name="Pangalinan J."/>
            <person name="Salamov A.A."/>
            <person name="Simmons B.A."/>
            <person name="Magnuson J.K."/>
            <person name="Chen J."/>
            <person name="Drula E."/>
            <person name="Henrissat B."/>
            <person name="Wiebenga A."/>
            <person name="Lubbers R.J."/>
            <person name="Gomes A.C."/>
            <person name="Makela M.R."/>
            <person name="Stajich J."/>
            <person name="Grigoriev I.V."/>
            <person name="Mortensen U.H."/>
            <person name="De Vries R.P."/>
            <person name="Baker S.E."/>
            <person name="Andersen M.R."/>
        </authorList>
    </citation>
    <scope>NUCLEOTIDE SEQUENCE [LARGE SCALE GENOMIC DNA]</scope>
    <source>
        <strain evidence="2 3">CBS 123904</strain>
    </source>
</reference>
<protein>
    <submittedName>
        <fullName evidence="2">Uncharacterized protein</fullName>
    </submittedName>
</protein>
<name>A0ABR4IFS4_9EURO</name>
<accession>A0ABR4IFS4</accession>
<feature type="region of interest" description="Disordered" evidence="1">
    <location>
        <begin position="23"/>
        <end position="47"/>
    </location>
</feature>